<reference evidence="2 3" key="1">
    <citation type="submission" date="2009-12" db="EMBL/GenBank/DDBJ databases">
        <authorList>
            <person name="Shrivastava S."/>
            <person name="Madupu R."/>
            <person name="Durkin A.S."/>
            <person name="Torralba M."/>
            <person name="Methe B."/>
            <person name="Sutton G.G."/>
            <person name="Strausberg R.L."/>
            <person name="Nelson K.E."/>
        </authorList>
    </citation>
    <scope>NUCLEOTIDE SEQUENCE [LARGE SCALE GENOMIC DNA]</scope>
    <source>
        <strain evidence="2 3">W5455</strain>
    </source>
</reference>
<name>A0ABM9ZTT9_9BACT</name>
<dbReference type="Proteomes" id="UP000006462">
    <property type="component" value="Unassembled WGS sequence"/>
</dbReference>
<organism evidence="2 3">
    <name type="scientific">Pyramidobacter piscolens W5455</name>
    <dbReference type="NCBI Taxonomy" id="352165"/>
    <lineage>
        <taxon>Bacteria</taxon>
        <taxon>Thermotogati</taxon>
        <taxon>Synergistota</taxon>
        <taxon>Synergistia</taxon>
        <taxon>Synergistales</taxon>
        <taxon>Dethiosulfovibrionaceae</taxon>
        <taxon>Pyramidobacter</taxon>
    </lineage>
</organism>
<evidence type="ECO:0000256" key="1">
    <source>
        <dbReference type="SAM" id="MobiDB-lite"/>
    </source>
</evidence>
<feature type="region of interest" description="Disordered" evidence="1">
    <location>
        <begin position="1"/>
        <end position="43"/>
    </location>
</feature>
<gene>
    <name evidence="2" type="ORF">HMPREF7215_1235</name>
</gene>
<protein>
    <submittedName>
        <fullName evidence="2">Uncharacterized protein</fullName>
    </submittedName>
</protein>
<keyword evidence="3" id="KW-1185">Reference proteome</keyword>
<evidence type="ECO:0000313" key="2">
    <source>
        <dbReference type="EMBL" id="EFB90323.1"/>
    </source>
</evidence>
<comment type="caution">
    <text evidence="2">The sequence shown here is derived from an EMBL/GenBank/DDBJ whole genome shotgun (WGS) entry which is preliminary data.</text>
</comment>
<proteinExistence type="predicted"/>
<dbReference type="EMBL" id="ADFP01000086">
    <property type="protein sequence ID" value="EFB90323.1"/>
    <property type="molecule type" value="Genomic_DNA"/>
</dbReference>
<accession>A0ABM9ZTT9</accession>
<evidence type="ECO:0000313" key="3">
    <source>
        <dbReference type="Proteomes" id="UP000006462"/>
    </source>
</evidence>
<sequence>MTISFGRGKRGVQKASLPSPSFFSRGAAGKIHKAGRAVANRMG</sequence>